<feature type="domain" description="DUF641" evidence="2">
    <location>
        <begin position="129"/>
        <end position="245"/>
    </location>
</feature>
<evidence type="ECO:0000259" key="3">
    <source>
        <dbReference type="Pfam" id="PF24994"/>
    </source>
</evidence>
<dbReference type="Pfam" id="PF24994">
    <property type="entry name" value="GIL1_IRKI_C"/>
    <property type="match status" value="1"/>
</dbReference>
<dbReference type="Pfam" id="PF04859">
    <property type="entry name" value="DUF641"/>
    <property type="match status" value="1"/>
</dbReference>
<reference evidence="4" key="1">
    <citation type="submission" date="2022-07" db="EMBL/GenBank/DDBJ databases">
        <authorList>
            <person name="Macas J."/>
            <person name="Novak P."/>
            <person name="Neumann P."/>
        </authorList>
    </citation>
    <scope>NUCLEOTIDE SEQUENCE</scope>
</reference>
<accession>A0A9P1EBJ3</accession>
<dbReference type="PANTHER" id="PTHR31161">
    <property type="entry name" value="PROTEIN GRAVITROPIC IN THE LIGHT 1"/>
    <property type="match status" value="1"/>
</dbReference>
<dbReference type="InterPro" id="IPR040225">
    <property type="entry name" value="GIL1-like"/>
</dbReference>
<evidence type="ECO:0000313" key="4">
    <source>
        <dbReference type="EMBL" id="CAH9094212.1"/>
    </source>
</evidence>
<dbReference type="InterPro" id="IPR056813">
    <property type="entry name" value="GIL1_IRKI_C"/>
</dbReference>
<sequence length="535" mass="59144">MNRRRSNATIKEKTEGLGEAWMPYSMPALSIDPSDYPKQNKLSMRSNPPQHYKGIKKMANKVSSFSHLIQRFTTSCLVHPFQTDRLAGGQVGDEFDDDMDAEEYDDQEEEQSMVWEGGKFKGELRTERVIEMEIIMGEVFDSVMAMKTAYISLQEAHSPWNPDKMTDADMAVVAELQRLGMLREKFWCSLGGSAGKGKCKIGAATLREVVAPYETAVDELRNKLKAKEAEVGALKEKLKTTSSFINSGKKSTSTNAKSNGKVNCTTQAKVMMSPEPAPELFESTMGLVKEASKSFTASLLSLMRAASWDIGAAVRSIEAAFSPAAPTAVCPTDSIIGSNHAKYALESYVNRKMFLGFDNETFNMDGGRFSPLLHQDQHRRDSFGQYRDMSGLDPVDLLGVLPNCSFGTFCFKKFLALVHPKMEESLFGDLEQRRLVLAGKHPRTQFYGEFLALAKALWLLHLLAFSMEPPPSHFEANRGSKYHSQYMESVVKCSSGIGGRLGMGLVVGFPVSPGFKLANGSVVKSRVYVVSNNGI</sequence>
<dbReference type="InterPro" id="IPR006943">
    <property type="entry name" value="DUF641_pln"/>
</dbReference>
<protein>
    <recommendedName>
        <fullName evidence="6">DUF641 domain-containing protein</fullName>
    </recommendedName>
</protein>
<evidence type="ECO:0008006" key="6">
    <source>
        <dbReference type="Google" id="ProtNLM"/>
    </source>
</evidence>
<dbReference type="Proteomes" id="UP001152484">
    <property type="component" value="Unassembled WGS sequence"/>
</dbReference>
<evidence type="ECO:0000259" key="2">
    <source>
        <dbReference type="Pfam" id="PF04859"/>
    </source>
</evidence>
<keyword evidence="5" id="KW-1185">Reference proteome</keyword>
<keyword evidence="1" id="KW-0175">Coiled coil</keyword>
<dbReference type="OrthoDB" id="678887at2759"/>
<comment type="caution">
    <text evidence="4">The sequence shown here is derived from an EMBL/GenBank/DDBJ whole genome shotgun (WGS) entry which is preliminary data.</text>
</comment>
<proteinExistence type="predicted"/>
<organism evidence="4 5">
    <name type="scientific">Cuscuta europaea</name>
    <name type="common">European dodder</name>
    <dbReference type="NCBI Taxonomy" id="41803"/>
    <lineage>
        <taxon>Eukaryota</taxon>
        <taxon>Viridiplantae</taxon>
        <taxon>Streptophyta</taxon>
        <taxon>Embryophyta</taxon>
        <taxon>Tracheophyta</taxon>
        <taxon>Spermatophyta</taxon>
        <taxon>Magnoliopsida</taxon>
        <taxon>eudicotyledons</taxon>
        <taxon>Gunneridae</taxon>
        <taxon>Pentapetalae</taxon>
        <taxon>asterids</taxon>
        <taxon>lamiids</taxon>
        <taxon>Solanales</taxon>
        <taxon>Convolvulaceae</taxon>
        <taxon>Cuscuteae</taxon>
        <taxon>Cuscuta</taxon>
        <taxon>Cuscuta subgen. Cuscuta</taxon>
    </lineage>
</organism>
<name>A0A9P1EBJ3_CUSEU</name>
<evidence type="ECO:0000313" key="5">
    <source>
        <dbReference type="Proteomes" id="UP001152484"/>
    </source>
</evidence>
<dbReference type="GO" id="GO:0009639">
    <property type="term" value="P:response to red or far red light"/>
    <property type="evidence" value="ECO:0007669"/>
    <property type="project" value="InterPro"/>
</dbReference>
<evidence type="ECO:0000256" key="1">
    <source>
        <dbReference type="SAM" id="Coils"/>
    </source>
</evidence>
<feature type="domain" description="GIL1/IRKI C-terminal" evidence="3">
    <location>
        <begin position="474"/>
        <end position="528"/>
    </location>
</feature>
<dbReference type="GO" id="GO:0009959">
    <property type="term" value="P:negative gravitropism"/>
    <property type="evidence" value="ECO:0007669"/>
    <property type="project" value="InterPro"/>
</dbReference>
<dbReference type="EMBL" id="CAMAPE010000031">
    <property type="protein sequence ID" value="CAH9094212.1"/>
    <property type="molecule type" value="Genomic_DNA"/>
</dbReference>
<feature type="coiled-coil region" evidence="1">
    <location>
        <begin position="210"/>
        <end position="237"/>
    </location>
</feature>
<gene>
    <name evidence="4" type="ORF">CEURO_LOCUS12637</name>
</gene>
<dbReference type="AlphaFoldDB" id="A0A9P1EBJ3"/>